<name>A0A369QAA9_9BACT</name>
<reference evidence="1 2" key="1">
    <citation type="submission" date="2018-04" db="EMBL/GenBank/DDBJ databases">
        <title>Adhaeribacter sp. HMF7616 genome sequencing and assembly.</title>
        <authorList>
            <person name="Kang H."/>
            <person name="Kang J."/>
            <person name="Cha I."/>
            <person name="Kim H."/>
            <person name="Joh K."/>
        </authorList>
    </citation>
    <scope>NUCLEOTIDE SEQUENCE [LARGE SCALE GENOMIC DNA]</scope>
    <source>
        <strain evidence="1 2">HMF7616</strain>
    </source>
</reference>
<protein>
    <submittedName>
        <fullName evidence="1">Uncharacterized protein</fullName>
    </submittedName>
</protein>
<organism evidence="1 2">
    <name type="scientific">Adhaeribacter pallidiroseus</name>
    <dbReference type="NCBI Taxonomy" id="2072847"/>
    <lineage>
        <taxon>Bacteria</taxon>
        <taxon>Pseudomonadati</taxon>
        <taxon>Bacteroidota</taxon>
        <taxon>Cytophagia</taxon>
        <taxon>Cytophagales</taxon>
        <taxon>Hymenobacteraceae</taxon>
        <taxon>Adhaeribacter</taxon>
    </lineage>
</organism>
<evidence type="ECO:0000313" key="1">
    <source>
        <dbReference type="EMBL" id="RDC61843.1"/>
    </source>
</evidence>
<sequence>MLNKRQYYGSKCQFYFPILFSKTIHISNFTRIILFNMSTLAQNLKNSFYERKKGWNRYVFTYDKHLRLLSTGL</sequence>
<accession>A0A369QAA9</accession>
<gene>
    <name evidence="1" type="ORF">AHMF7616_00432</name>
</gene>
<comment type="caution">
    <text evidence="1">The sequence shown here is derived from an EMBL/GenBank/DDBJ whole genome shotgun (WGS) entry which is preliminary data.</text>
</comment>
<dbReference type="EMBL" id="QASA01000001">
    <property type="protein sequence ID" value="RDC61843.1"/>
    <property type="molecule type" value="Genomic_DNA"/>
</dbReference>
<keyword evidence="2" id="KW-1185">Reference proteome</keyword>
<dbReference type="AlphaFoldDB" id="A0A369QAA9"/>
<evidence type="ECO:0000313" key="2">
    <source>
        <dbReference type="Proteomes" id="UP000253919"/>
    </source>
</evidence>
<proteinExistence type="predicted"/>
<dbReference type="Proteomes" id="UP000253919">
    <property type="component" value="Unassembled WGS sequence"/>
</dbReference>